<evidence type="ECO:0000256" key="6">
    <source>
        <dbReference type="SAM" id="SignalP"/>
    </source>
</evidence>
<dbReference type="CTD" id="27283"/>
<organism evidence="8 9">
    <name type="scientific">Podarcis muralis</name>
    <name type="common">Wall lizard</name>
    <name type="synonym">Lacerta muralis</name>
    <dbReference type="NCBI Taxonomy" id="64176"/>
    <lineage>
        <taxon>Eukaryota</taxon>
        <taxon>Metazoa</taxon>
        <taxon>Chordata</taxon>
        <taxon>Craniata</taxon>
        <taxon>Vertebrata</taxon>
        <taxon>Euteleostomi</taxon>
        <taxon>Lepidosauria</taxon>
        <taxon>Squamata</taxon>
        <taxon>Bifurcata</taxon>
        <taxon>Unidentata</taxon>
        <taxon>Episquamata</taxon>
        <taxon>Laterata</taxon>
        <taxon>Lacertibaenia</taxon>
        <taxon>Lacertidae</taxon>
        <taxon>Podarcis</taxon>
    </lineage>
</organism>
<keyword evidence="4" id="KW-1015">Disulfide bond</keyword>
<evidence type="ECO:0000256" key="1">
    <source>
        <dbReference type="ARBA" id="ARBA00004613"/>
    </source>
</evidence>
<dbReference type="InterPro" id="IPR001212">
    <property type="entry name" value="Somatomedin_B_dom"/>
</dbReference>
<reference evidence="8" key="3">
    <citation type="submission" date="2025-09" db="UniProtKB">
        <authorList>
            <consortium name="Ensembl"/>
        </authorList>
    </citation>
    <scope>IDENTIFICATION</scope>
</reference>
<dbReference type="FunFam" id="3.90.70.10:FF:000037">
    <property type="entry name" value="Tubulointerstitial nephritis antigen-like 1"/>
    <property type="match status" value="1"/>
</dbReference>
<dbReference type="RefSeq" id="XP_028578444.1">
    <property type="nucleotide sequence ID" value="XM_028722611.1"/>
</dbReference>
<dbReference type="InterPro" id="IPR025661">
    <property type="entry name" value="Pept_asp_AS"/>
</dbReference>
<dbReference type="InterPro" id="IPR013128">
    <property type="entry name" value="Peptidase_C1A"/>
</dbReference>
<evidence type="ECO:0000313" key="8">
    <source>
        <dbReference type="Ensembl" id="ENSPMRP00000006550.1"/>
    </source>
</evidence>
<reference evidence="8" key="2">
    <citation type="submission" date="2025-08" db="UniProtKB">
        <authorList>
            <consortium name="Ensembl"/>
        </authorList>
    </citation>
    <scope>IDENTIFICATION</scope>
</reference>
<dbReference type="PROSITE" id="PS50958">
    <property type="entry name" value="SMB_2"/>
    <property type="match status" value="1"/>
</dbReference>
<keyword evidence="9" id="KW-1185">Reference proteome</keyword>
<dbReference type="Proteomes" id="UP000472272">
    <property type="component" value="Chromosome 3"/>
</dbReference>
<evidence type="ECO:0000256" key="3">
    <source>
        <dbReference type="ARBA" id="ARBA00022525"/>
    </source>
</evidence>
<dbReference type="KEGG" id="pmua:114593829"/>
<dbReference type="PANTHER" id="PTHR12411">
    <property type="entry name" value="CYSTEINE PROTEASE FAMILY C1-RELATED"/>
    <property type="match status" value="1"/>
</dbReference>
<dbReference type="OrthoDB" id="190265at2759"/>
<keyword evidence="5" id="KW-0325">Glycoprotein</keyword>
<dbReference type="GO" id="GO:0005576">
    <property type="term" value="C:extracellular region"/>
    <property type="evidence" value="ECO:0007669"/>
    <property type="project" value="UniProtKB-SubCell"/>
</dbReference>
<feature type="chain" id="PRO_5025577492" evidence="6">
    <location>
        <begin position="25"/>
        <end position="461"/>
    </location>
</feature>
<reference evidence="8 9" key="1">
    <citation type="journal article" date="2019" name="Proc. Natl. Acad. Sci. U.S.A.">
        <title>Regulatory changes in pterin and carotenoid genes underlie balanced color polymorphisms in the wall lizard.</title>
        <authorList>
            <person name="Andrade P."/>
            <person name="Pinho C."/>
            <person name="Perez I de Lanuza G."/>
            <person name="Afonso S."/>
            <person name="Brejcha J."/>
            <person name="Rubin C.J."/>
            <person name="Wallerman O."/>
            <person name="Pereira P."/>
            <person name="Sabatino S.J."/>
            <person name="Bellati A."/>
            <person name="Pellitteri-Rosa D."/>
            <person name="Bosakova Z."/>
            <person name="Bunikis I."/>
            <person name="Carretero M.A."/>
            <person name="Feiner N."/>
            <person name="Marsik P."/>
            <person name="Pauperio F."/>
            <person name="Salvi D."/>
            <person name="Soler L."/>
            <person name="While G.M."/>
            <person name="Uller T."/>
            <person name="Font E."/>
            <person name="Andersson L."/>
            <person name="Carneiro M."/>
        </authorList>
    </citation>
    <scope>NUCLEOTIDE SEQUENCE</scope>
</reference>
<dbReference type="GeneID" id="114593829"/>
<keyword evidence="6" id="KW-0732">Signal</keyword>
<feature type="signal peptide" evidence="6">
    <location>
        <begin position="1"/>
        <end position="24"/>
    </location>
</feature>
<accession>A0A670I4U9</accession>
<feature type="domain" description="SMB" evidence="7">
    <location>
        <begin position="51"/>
        <end position="104"/>
    </location>
</feature>
<dbReference type="SMART" id="SM00645">
    <property type="entry name" value="Pept_C1"/>
    <property type="match status" value="1"/>
</dbReference>
<gene>
    <name evidence="8" type="primary">TINAG</name>
</gene>
<evidence type="ECO:0000256" key="4">
    <source>
        <dbReference type="ARBA" id="ARBA00023157"/>
    </source>
</evidence>
<dbReference type="AlphaFoldDB" id="A0A670I4U9"/>
<dbReference type="InterPro" id="IPR000668">
    <property type="entry name" value="Peptidase_C1A_C"/>
</dbReference>
<dbReference type="PROSITE" id="PS00640">
    <property type="entry name" value="THIOL_PROTEASE_ASN"/>
    <property type="match status" value="1"/>
</dbReference>
<dbReference type="CDD" id="cd02620">
    <property type="entry name" value="Peptidase_C1A_CathepsinB"/>
    <property type="match status" value="1"/>
</dbReference>
<dbReference type="GO" id="GO:0006508">
    <property type="term" value="P:proteolysis"/>
    <property type="evidence" value="ECO:0007669"/>
    <property type="project" value="InterPro"/>
</dbReference>
<dbReference type="OMA" id="HTNGPCP"/>
<dbReference type="InterPro" id="IPR038765">
    <property type="entry name" value="Papain-like_cys_pep_sf"/>
</dbReference>
<name>A0A670I4U9_PODMU</name>
<evidence type="ECO:0000256" key="2">
    <source>
        <dbReference type="ARBA" id="ARBA00008455"/>
    </source>
</evidence>
<dbReference type="GO" id="GO:0008234">
    <property type="term" value="F:cysteine-type peptidase activity"/>
    <property type="evidence" value="ECO:0007669"/>
    <property type="project" value="InterPro"/>
</dbReference>
<dbReference type="SUPFAM" id="SSF54001">
    <property type="entry name" value="Cysteine proteinases"/>
    <property type="match status" value="1"/>
</dbReference>
<comment type="similarity">
    <text evidence="2">Belongs to the peptidase C1 family.</text>
</comment>
<dbReference type="SMART" id="SM00201">
    <property type="entry name" value="SO"/>
    <property type="match status" value="1"/>
</dbReference>
<sequence>MEIYTCLFVFCCFAVMLCMDRLYASKNNILLKDHSTENRAKRTLSGGSYCRLRGCCPGRDDGCTFLYYARNATCYCDAFCSSGPPGSVDCCPDFWTVCRGHPITASSVLAGCFKGGRYYEEGATIQDNCNSCKCMSSKWNCLEETCLVQPNLIKQINDGNYGWKAKNYSQFWGMSLKEGFYYRLGTFPPSAALLDTRQVMENLITETDFPEFFVASYEWPGWIHDPLDQRNCAASWAFSTASVAADRIAIGSKGRFTDNLSPQNLISCDTRNQLGCRGGSINGAWSYLKKYGLVSHACYPLFWNQSDPAACGVSSVTDAAGKRQATRPCPNALEPSNRIYQCGSPYRISSQETDIMKEIKENGPVQAVMHVYRDFFLYKSGIYKHIRGTGGQLQHENHRRTHSVKIVGWGALPDANGQKQKFWIAANSWGSSWGENGYFRILRGENECDIEKLIIATKCHL</sequence>
<protein>
    <submittedName>
        <fullName evidence="8">Tubulointerstitial nephritis antigen</fullName>
    </submittedName>
</protein>
<evidence type="ECO:0000259" key="7">
    <source>
        <dbReference type="PROSITE" id="PS50958"/>
    </source>
</evidence>
<dbReference type="GO" id="GO:0007155">
    <property type="term" value="P:cell adhesion"/>
    <property type="evidence" value="ECO:0007669"/>
    <property type="project" value="Ensembl"/>
</dbReference>
<dbReference type="Pfam" id="PF00112">
    <property type="entry name" value="Peptidase_C1"/>
    <property type="match status" value="1"/>
</dbReference>
<keyword evidence="3" id="KW-0964">Secreted</keyword>
<evidence type="ECO:0000313" key="9">
    <source>
        <dbReference type="Proteomes" id="UP000472272"/>
    </source>
</evidence>
<evidence type="ECO:0000256" key="5">
    <source>
        <dbReference type="ARBA" id="ARBA00023180"/>
    </source>
</evidence>
<dbReference type="Ensembl" id="ENSPMRT00000006980.1">
    <property type="protein sequence ID" value="ENSPMRP00000006550.1"/>
    <property type="gene ID" value="ENSPMRG00000004424.1"/>
</dbReference>
<dbReference type="Gene3D" id="3.90.70.10">
    <property type="entry name" value="Cysteine proteinases"/>
    <property type="match status" value="1"/>
</dbReference>
<dbReference type="GO" id="GO:0005604">
    <property type="term" value="C:basement membrane"/>
    <property type="evidence" value="ECO:0007669"/>
    <property type="project" value="Ensembl"/>
</dbReference>
<dbReference type="GeneTree" id="ENSGT00940000161065"/>
<comment type="subcellular location">
    <subcellularLocation>
        <location evidence="1">Secreted</location>
    </subcellularLocation>
</comment>
<proteinExistence type="inferred from homology"/>